<dbReference type="Pfam" id="PF25837">
    <property type="entry name" value="Apionate_lact_N"/>
    <property type="match status" value="1"/>
</dbReference>
<name>A0ABW3Q3W3_9BACT</name>
<dbReference type="InterPro" id="IPR058788">
    <property type="entry name" value="ApnL_N"/>
</dbReference>
<feature type="domain" description="D-apionate lactonase TIM barrel" evidence="2">
    <location>
        <begin position="263"/>
        <end position="541"/>
    </location>
</feature>
<comment type="caution">
    <text evidence="4">The sequence shown here is derived from an EMBL/GenBank/DDBJ whole genome shotgun (WGS) entry which is preliminary data.</text>
</comment>
<evidence type="ECO:0000259" key="2">
    <source>
        <dbReference type="Pfam" id="PF25838"/>
    </source>
</evidence>
<dbReference type="InterPro" id="IPR058789">
    <property type="entry name" value="ApnL_C"/>
</dbReference>
<reference evidence="5" key="1">
    <citation type="journal article" date="2019" name="Int. J. Syst. Evol. Microbiol.">
        <title>The Global Catalogue of Microorganisms (GCM) 10K type strain sequencing project: providing services to taxonomists for standard genome sequencing and annotation.</title>
        <authorList>
            <consortium name="The Broad Institute Genomics Platform"/>
            <consortium name="The Broad Institute Genome Sequencing Center for Infectious Disease"/>
            <person name="Wu L."/>
            <person name="Ma J."/>
        </authorList>
    </citation>
    <scope>NUCLEOTIDE SEQUENCE [LARGE SCALE GENOMIC DNA]</scope>
    <source>
        <strain evidence="5">CCUG 55608</strain>
    </source>
</reference>
<feature type="domain" description="D-apionate lactonase C-terminal" evidence="3">
    <location>
        <begin position="558"/>
        <end position="637"/>
    </location>
</feature>
<evidence type="ECO:0000259" key="3">
    <source>
        <dbReference type="Pfam" id="PF25839"/>
    </source>
</evidence>
<evidence type="ECO:0000313" key="4">
    <source>
        <dbReference type="EMBL" id="MFD1141707.1"/>
    </source>
</evidence>
<dbReference type="Pfam" id="PF25838">
    <property type="entry name" value="Apionate_lact_M"/>
    <property type="match status" value="1"/>
</dbReference>
<protein>
    <submittedName>
        <fullName evidence="4">Uncharacterized protein</fullName>
    </submittedName>
</protein>
<gene>
    <name evidence="4" type="ORF">ACFQ4C_11340</name>
</gene>
<evidence type="ECO:0000313" key="5">
    <source>
        <dbReference type="Proteomes" id="UP001597116"/>
    </source>
</evidence>
<proteinExistence type="predicted"/>
<accession>A0ABW3Q3W3</accession>
<dbReference type="Pfam" id="PF25839">
    <property type="entry name" value="Apionate_lact_C"/>
    <property type="match status" value="1"/>
</dbReference>
<keyword evidence="5" id="KW-1185">Reference proteome</keyword>
<dbReference type="Proteomes" id="UP001597116">
    <property type="component" value="Unassembled WGS sequence"/>
</dbReference>
<feature type="domain" description="D-apionate lactonase N-terminal" evidence="1">
    <location>
        <begin position="8"/>
        <end position="230"/>
    </location>
</feature>
<evidence type="ECO:0000259" key="1">
    <source>
        <dbReference type="Pfam" id="PF25837"/>
    </source>
</evidence>
<organism evidence="4 5">
    <name type="scientific">Larkinella insperata</name>
    <dbReference type="NCBI Taxonomy" id="332158"/>
    <lineage>
        <taxon>Bacteria</taxon>
        <taxon>Pseudomonadati</taxon>
        <taxon>Bacteroidota</taxon>
        <taxon>Cytophagia</taxon>
        <taxon>Cytophagales</taxon>
        <taxon>Spirosomataceae</taxon>
        <taxon>Larkinella</taxon>
    </lineage>
</organism>
<dbReference type="EMBL" id="JBHTLP010000008">
    <property type="protein sequence ID" value="MFD1141707.1"/>
    <property type="molecule type" value="Genomic_DNA"/>
</dbReference>
<dbReference type="InterPro" id="IPR058787">
    <property type="entry name" value="ApnL_M"/>
</dbReference>
<dbReference type="RefSeq" id="WP_265992192.1">
    <property type="nucleotide sequence ID" value="NZ_CP110973.1"/>
</dbReference>
<sequence length="642" mass="71808">MYAPSLMRYGQTEPLPEPRILRAGPLTMLYERGFLRYIRLGDHEVLRLLYHAVRDHNWATASHVIEDEVVEQRDDSFHIRYACVCRNETIHLRWQCEITGDPDGTIQFNIDGEALTTFQRNRAGFCILHPIPECAGQPCTLTHPDGSQSVAPFPETISPHQPFFNIREMQWPTVNGGAAVLWFVGDVFETEDQRNWTDASYKTYCTPLAKPFPVTLKPGDKIQQSVELRLVNPDSTPGISDSKPSETIVSLGSSTLPLPVIGVGANHETLTGSAVQWLQEANFHHLRVDVNFQQLDWADTFRKAVDDAVLLNAKLELVLIFNQLANYELYTFLKQPVDPALIDSVLIVSNFAKSTPATLINEVVPPLRQAFPNARIGAGTNVFFVAVNRETPPLDAVDFVAYAISPQAHAVDNLTLTENTTAQADTVRDARRWIPDVHVSPVTLRPRFNPDATGNDAESATNQMPFSTDPRQMSLFGAAWTLASLKNLIQAGARSLTYYETLGEQGMLQGDFPTAYPDQFFTEANTVFPLYWVFRTVNRFHGGRVIPTTSSHPLQTECLCLQNESHTVFILANLTDKPQTVRVPLSHPVIVRVLNEASFHHAGLSPDAFWAESAQEMTPADDAFVRLELAPYETVFVECKRN</sequence>